<dbReference type="AlphaFoldDB" id="A0AA88BBF3"/>
<organism evidence="2 3">
    <name type="scientific">Bradyrhizobium guangdongense</name>
    <dbReference type="NCBI Taxonomy" id="1325090"/>
    <lineage>
        <taxon>Bacteria</taxon>
        <taxon>Pseudomonadati</taxon>
        <taxon>Pseudomonadota</taxon>
        <taxon>Alphaproteobacteria</taxon>
        <taxon>Hyphomicrobiales</taxon>
        <taxon>Nitrobacteraceae</taxon>
        <taxon>Bradyrhizobium</taxon>
    </lineage>
</organism>
<dbReference type="EMBL" id="BMHC01000020">
    <property type="protein sequence ID" value="GGI31189.1"/>
    <property type="molecule type" value="Genomic_DNA"/>
</dbReference>
<proteinExistence type="predicted"/>
<evidence type="ECO:0000313" key="2">
    <source>
        <dbReference type="EMBL" id="GGI31189.1"/>
    </source>
</evidence>
<dbReference type="Proteomes" id="UP000625079">
    <property type="component" value="Unassembled WGS sequence"/>
</dbReference>
<sequence>MLKRPGRSGARSPISSGLKLSKLATLMDEAELGVRAYMSFPAPHHAKLHSTDPIKGLNGGISGGPKSSASSQ</sequence>
<feature type="region of interest" description="Disordered" evidence="1">
    <location>
        <begin position="45"/>
        <end position="72"/>
    </location>
</feature>
<reference evidence="2" key="2">
    <citation type="submission" date="2022-12" db="EMBL/GenBank/DDBJ databases">
        <authorList>
            <person name="Sun Q."/>
            <person name="Zhou Y."/>
        </authorList>
    </citation>
    <scope>NUCLEOTIDE SEQUENCE</scope>
    <source>
        <strain evidence="2">CGMCC 1.15034</strain>
    </source>
</reference>
<reference evidence="2" key="1">
    <citation type="journal article" date="2014" name="Int. J. Syst. Evol. Microbiol.">
        <title>Complete genome sequence of Corynebacterium casei LMG S-19264T (=DSM 44701T), isolated from a smear-ripened cheese.</title>
        <authorList>
            <consortium name="US DOE Joint Genome Institute (JGI-PGF)"/>
            <person name="Walter F."/>
            <person name="Albersmeier A."/>
            <person name="Kalinowski J."/>
            <person name="Ruckert C."/>
        </authorList>
    </citation>
    <scope>NUCLEOTIDE SEQUENCE</scope>
    <source>
        <strain evidence="2">CGMCC 1.15034</strain>
    </source>
</reference>
<accession>A0AA88BBF3</accession>
<name>A0AA88BBF3_9BRAD</name>
<comment type="caution">
    <text evidence="2">The sequence shown here is derived from an EMBL/GenBank/DDBJ whole genome shotgun (WGS) entry which is preliminary data.</text>
</comment>
<protein>
    <submittedName>
        <fullName evidence="2">Uncharacterized protein</fullName>
    </submittedName>
</protein>
<evidence type="ECO:0000256" key="1">
    <source>
        <dbReference type="SAM" id="MobiDB-lite"/>
    </source>
</evidence>
<gene>
    <name evidence="2" type="ORF">GCM10010987_63180</name>
</gene>
<evidence type="ECO:0000313" key="3">
    <source>
        <dbReference type="Proteomes" id="UP000625079"/>
    </source>
</evidence>